<comment type="caution">
    <text evidence="7">The sequence shown here is derived from an EMBL/GenBank/DDBJ whole genome shotgun (WGS) entry which is preliminary data.</text>
</comment>
<feature type="domain" description="CzcB-like barrel-sandwich hybrid" evidence="5">
    <location>
        <begin position="74"/>
        <end position="212"/>
    </location>
</feature>
<feature type="domain" description="CusB-like beta-barrel" evidence="4">
    <location>
        <begin position="223"/>
        <end position="294"/>
    </location>
</feature>
<dbReference type="InterPro" id="IPR058647">
    <property type="entry name" value="BSH_CzcB-like"/>
</dbReference>
<gene>
    <name evidence="7" type="ORF">JYB65_08740</name>
</gene>
<dbReference type="NCBIfam" id="TIGR01730">
    <property type="entry name" value="RND_mfp"/>
    <property type="match status" value="1"/>
</dbReference>
<evidence type="ECO:0000313" key="7">
    <source>
        <dbReference type="EMBL" id="MBN7773448.1"/>
    </source>
</evidence>
<reference evidence="7" key="1">
    <citation type="submission" date="2021-02" db="EMBL/GenBank/DDBJ databases">
        <title>Abyssanaerobacter marinus gen.nov., sp., nov, anaerobic bacterium isolated from the Onnuri vent field of Indian Ocean and suggestion of Mogibacteriaceae fam. nov., and proposal of reclassification of ambiguous this family's genus member.</title>
        <authorList>
            <person name="Kim Y.J."/>
            <person name="Yang J.-A."/>
        </authorList>
    </citation>
    <scope>NUCLEOTIDE SEQUENCE</scope>
    <source>
        <strain evidence="7">DSM 2634</strain>
    </source>
</reference>
<evidence type="ECO:0000256" key="1">
    <source>
        <dbReference type="ARBA" id="ARBA00009477"/>
    </source>
</evidence>
<dbReference type="Gene3D" id="2.40.30.170">
    <property type="match status" value="1"/>
</dbReference>
<dbReference type="Gene3D" id="2.40.50.100">
    <property type="match status" value="1"/>
</dbReference>
<dbReference type="PANTHER" id="PTHR30469">
    <property type="entry name" value="MULTIDRUG RESISTANCE PROTEIN MDTA"/>
    <property type="match status" value="1"/>
</dbReference>
<dbReference type="Pfam" id="PF25954">
    <property type="entry name" value="Beta-barrel_RND_2"/>
    <property type="match status" value="1"/>
</dbReference>
<evidence type="ECO:0000259" key="6">
    <source>
        <dbReference type="Pfam" id="PF25989"/>
    </source>
</evidence>
<protein>
    <submittedName>
        <fullName evidence="7">Efflux RND transporter periplasmic adaptor subunit</fullName>
    </submittedName>
</protein>
<organism evidence="7 8">
    <name type="scientific">Clostridium aminobutyricum</name>
    <dbReference type="NCBI Taxonomy" id="33953"/>
    <lineage>
        <taxon>Bacteria</taxon>
        <taxon>Bacillati</taxon>
        <taxon>Bacillota</taxon>
        <taxon>Clostridia</taxon>
        <taxon>Eubacteriales</taxon>
        <taxon>Clostridiaceae</taxon>
        <taxon>Clostridium</taxon>
    </lineage>
</organism>
<dbReference type="Pfam" id="PF25989">
    <property type="entry name" value="YknX_C"/>
    <property type="match status" value="1"/>
</dbReference>
<comment type="similarity">
    <text evidence="1">Belongs to the membrane fusion protein (MFP) (TC 8.A.1) family.</text>
</comment>
<evidence type="ECO:0000259" key="5">
    <source>
        <dbReference type="Pfam" id="PF25973"/>
    </source>
</evidence>
<dbReference type="AlphaFoldDB" id="A0A939D9Z9"/>
<dbReference type="Gene3D" id="2.40.420.20">
    <property type="match status" value="1"/>
</dbReference>
<dbReference type="GO" id="GO:1990281">
    <property type="term" value="C:efflux pump complex"/>
    <property type="evidence" value="ECO:0007669"/>
    <property type="project" value="TreeGrafter"/>
</dbReference>
<dbReference type="GO" id="GO:0015562">
    <property type="term" value="F:efflux transmembrane transporter activity"/>
    <property type="evidence" value="ECO:0007669"/>
    <property type="project" value="TreeGrafter"/>
</dbReference>
<dbReference type="SUPFAM" id="SSF111369">
    <property type="entry name" value="HlyD-like secretion proteins"/>
    <property type="match status" value="1"/>
</dbReference>
<evidence type="ECO:0000259" key="4">
    <source>
        <dbReference type="Pfam" id="PF25954"/>
    </source>
</evidence>
<keyword evidence="3" id="KW-0472">Membrane</keyword>
<keyword evidence="8" id="KW-1185">Reference proteome</keyword>
<proteinExistence type="inferred from homology"/>
<dbReference type="RefSeq" id="WP_206582288.1">
    <property type="nucleotide sequence ID" value="NZ_JAFJZZ010000003.1"/>
</dbReference>
<dbReference type="InterPro" id="IPR058792">
    <property type="entry name" value="Beta-barrel_RND_2"/>
</dbReference>
<dbReference type="InterPro" id="IPR058637">
    <property type="entry name" value="YknX-like_C"/>
</dbReference>
<keyword evidence="3" id="KW-1133">Transmembrane helix</keyword>
<feature type="transmembrane region" description="Helical" evidence="3">
    <location>
        <begin position="14"/>
        <end position="33"/>
    </location>
</feature>
<feature type="domain" description="YknX-like C-terminal permuted SH3-like" evidence="6">
    <location>
        <begin position="299"/>
        <end position="367"/>
    </location>
</feature>
<accession>A0A939D9Z9</accession>
<sequence>MIDIVQSTLKKKKVVITAVVLIAVLIFAFKLMADQKPAEAMQDNALTVEAAEATMTDSLKGLTYKANLEPMEEAIVSSNASGQVTQVLFENGDQVVQGQVLAYLNDKDLQNQLKAAQISLNQLQAELASKQNDYGIAKELYQSGAYSKTSFDAAQLAYQTALSSVELKKVAIQDINNSLNDYVIRSAISGEIGGKNISVGQYVNMGAALATVKNNTAIKAVIQLMQGDLSKVAVGQTVELRVGEKESQRFEGVVETIAASADNQTRVFDCLIKVSNPDGTLHSGVTGTIEIAEEGKKEVLVIPMTALTGSEGDYSVFTIEDHTAHKVAVTIGEISEDMVEITSGIQEGEKIIISNLNSIQDGDKVTVSGKGK</sequence>
<keyword evidence="3" id="KW-0812">Transmembrane</keyword>
<dbReference type="PANTHER" id="PTHR30469:SF33">
    <property type="entry name" value="SLR1207 PROTEIN"/>
    <property type="match status" value="1"/>
</dbReference>
<dbReference type="Proteomes" id="UP000664545">
    <property type="component" value="Unassembled WGS sequence"/>
</dbReference>
<keyword evidence="2" id="KW-0175">Coiled coil</keyword>
<name>A0A939D9Z9_CLOAM</name>
<dbReference type="InterPro" id="IPR006143">
    <property type="entry name" value="RND_pump_MFP"/>
</dbReference>
<evidence type="ECO:0000256" key="3">
    <source>
        <dbReference type="SAM" id="Phobius"/>
    </source>
</evidence>
<feature type="coiled-coil region" evidence="2">
    <location>
        <begin position="106"/>
        <end position="140"/>
    </location>
</feature>
<evidence type="ECO:0000256" key="2">
    <source>
        <dbReference type="SAM" id="Coils"/>
    </source>
</evidence>
<dbReference type="Gene3D" id="1.10.287.470">
    <property type="entry name" value="Helix hairpin bin"/>
    <property type="match status" value="1"/>
</dbReference>
<dbReference type="Pfam" id="PF25973">
    <property type="entry name" value="BSH_CzcB"/>
    <property type="match status" value="1"/>
</dbReference>
<evidence type="ECO:0000313" key="8">
    <source>
        <dbReference type="Proteomes" id="UP000664545"/>
    </source>
</evidence>
<dbReference type="EMBL" id="JAFJZZ010000003">
    <property type="protein sequence ID" value="MBN7773448.1"/>
    <property type="molecule type" value="Genomic_DNA"/>
</dbReference>